<dbReference type="InterPro" id="IPR000600">
    <property type="entry name" value="ROK"/>
</dbReference>
<dbReference type="SUPFAM" id="SSF53067">
    <property type="entry name" value="Actin-like ATPase domain"/>
    <property type="match status" value="1"/>
</dbReference>
<protein>
    <submittedName>
        <fullName evidence="2">Sugar kinase</fullName>
    </submittedName>
</protein>
<dbReference type="EMBL" id="BMJJ01000001">
    <property type="protein sequence ID" value="GGD02848.1"/>
    <property type="molecule type" value="Genomic_DNA"/>
</dbReference>
<keyword evidence="2" id="KW-0418">Kinase</keyword>
<keyword evidence="3" id="KW-1185">Reference proteome</keyword>
<dbReference type="InterPro" id="IPR043129">
    <property type="entry name" value="ATPase_NBD"/>
</dbReference>
<dbReference type="SUPFAM" id="SSF46785">
    <property type="entry name" value="Winged helix' DNA-binding domain"/>
    <property type="match status" value="1"/>
</dbReference>
<comment type="caution">
    <text evidence="2">The sequence shown here is derived from an EMBL/GenBank/DDBJ whole genome shotgun (WGS) entry which is preliminary data.</text>
</comment>
<dbReference type="Pfam" id="PF13412">
    <property type="entry name" value="HTH_24"/>
    <property type="match status" value="1"/>
</dbReference>
<proteinExistence type="predicted"/>
<dbReference type="InterPro" id="IPR036390">
    <property type="entry name" value="WH_DNA-bd_sf"/>
</dbReference>
<dbReference type="Proteomes" id="UP000613160">
    <property type="component" value="Unassembled WGS sequence"/>
</dbReference>
<dbReference type="GO" id="GO:0009384">
    <property type="term" value="F:N-acylmannosamine kinase activity"/>
    <property type="evidence" value="ECO:0007669"/>
    <property type="project" value="TreeGrafter"/>
</dbReference>
<feature type="region of interest" description="Disordered" evidence="1">
    <location>
        <begin position="1"/>
        <end position="36"/>
    </location>
</feature>
<evidence type="ECO:0000313" key="3">
    <source>
        <dbReference type="Proteomes" id="UP000613160"/>
    </source>
</evidence>
<evidence type="ECO:0000256" key="1">
    <source>
        <dbReference type="SAM" id="MobiDB-lite"/>
    </source>
</evidence>
<reference evidence="2" key="2">
    <citation type="submission" date="2020-09" db="EMBL/GenBank/DDBJ databases">
        <authorList>
            <person name="Sun Q."/>
            <person name="Zhou Y."/>
        </authorList>
    </citation>
    <scope>NUCLEOTIDE SEQUENCE</scope>
    <source>
        <strain evidence="2">CGMCC 1.15493</strain>
    </source>
</reference>
<accession>A0A916V1K6</accession>
<dbReference type="GO" id="GO:0019262">
    <property type="term" value="P:N-acetylneuraminate catabolic process"/>
    <property type="evidence" value="ECO:0007669"/>
    <property type="project" value="TreeGrafter"/>
</dbReference>
<keyword evidence="2" id="KW-0808">Transferase</keyword>
<dbReference type="PANTHER" id="PTHR18964:SF169">
    <property type="entry name" value="N-ACETYLMANNOSAMINE KINASE"/>
    <property type="match status" value="1"/>
</dbReference>
<reference evidence="2" key="1">
    <citation type="journal article" date="2014" name="Int. J. Syst. Evol. Microbiol.">
        <title>Complete genome sequence of Corynebacterium casei LMG S-19264T (=DSM 44701T), isolated from a smear-ripened cheese.</title>
        <authorList>
            <consortium name="US DOE Joint Genome Institute (JGI-PGF)"/>
            <person name="Walter F."/>
            <person name="Albersmeier A."/>
            <person name="Kalinowski J."/>
            <person name="Ruckert C."/>
        </authorList>
    </citation>
    <scope>NUCLEOTIDE SEQUENCE</scope>
    <source>
        <strain evidence="2">CGMCC 1.15493</strain>
    </source>
</reference>
<dbReference type="InterPro" id="IPR036388">
    <property type="entry name" value="WH-like_DNA-bd_sf"/>
</dbReference>
<dbReference type="Gene3D" id="3.30.420.40">
    <property type="match status" value="2"/>
</dbReference>
<sequence length="423" mass="45452">MDGVDELKAKQAMPAEAAGEAAAPTERMRGSNQSGLRAHNERAVLSLIRRHGVMAKADIARRTGLSPQTASVIMRVLEAEQLVLRDAPRRGKVGQPSIPMRLNPDGAFSLGLKIGRRSIELVLMDFVGTIRARRRRTYPLPKVAEIKEFVAEAVTDVLQPLDVRGRARVVGLGVAMPDALWDWAEELGAPAGEMDEWRHVDIAAELAALTGQPVHLANDATAACAAEHVFGTSKCADYVYFFIGAFIGGGIVIDGDLVIGRSGNAGALGSMLVPRPDLPGGRPGSYDQLINSASIHILEKMLQAEGRDPQDLWKVEGEWPELGPILDSWIALAACGLAHAIVSATSVYDFECAIIDGSFPQDVRDRLVAETAAAYGRIRKEGLSPVTIRAGTIGVTAREIGGASLPFFARFLLDHRVLYTEKA</sequence>
<organism evidence="2 3">
    <name type="scientific">Aureimonas glaciei</name>
    <dbReference type="NCBI Taxonomy" id="1776957"/>
    <lineage>
        <taxon>Bacteria</taxon>
        <taxon>Pseudomonadati</taxon>
        <taxon>Pseudomonadota</taxon>
        <taxon>Alphaproteobacteria</taxon>
        <taxon>Hyphomicrobiales</taxon>
        <taxon>Aurantimonadaceae</taxon>
        <taxon>Aureimonas</taxon>
    </lineage>
</organism>
<dbReference type="Pfam" id="PF00480">
    <property type="entry name" value="ROK"/>
    <property type="match status" value="1"/>
</dbReference>
<gene>
    <name evidence="2" type="ORF">GCM10011335_01930</name>
</gene>
<feature type="compositionally biased region" description="Low complexity" evidence="1">
    <location>
        <begin position="10"/>
        <end position="24"/>
    </location>
</feature>
<dbReference type="PANTHER" id="PTHR18964">
    <property type="entry name" value="ROK (REPRESSOR, ORF, KINASE) FAMILY"/>
    <property type="match status" value="1"/>
</dbReference>
<dbReference type="AlphaFoldDB" id="A0A916V1K6"/>
<name>A0A916V1K6_9HYPH</name>
<evidence type="ECO:0000313" key="2">
    <source>
        <dbReference type="EMBL" id="GGD02848.1"/>
    </source>
</evidence>
<dbReference type="Gene3D" id="1.10.10.10">
    <property type="entry name" value="Winged helix-like DNA-binding domain superfamily/Winged helix DNA-binding domain"/>
    <property type="match status" value="1"/>
</dbReference>